<feature type="region of interest" description="Disordered" evidence="1">
    <location>
        <begin position="289"/>
        <end position="321"/>
    </location>
</feature>
<name>A0AAW1QIN1_9CHLO</name>
<dbReference type="Proteomes" id="UP001445335">
    <property type="component" value="Unassembled WGS sequence"/>
</dbReference>
<feature type="region of interest" description="Disordered" evidence="1">
    <location>
        <begin position="69"/>
        <end position="89"/>
    </location>
</feature>
<keyword evidence="4" id="KW-1185">Reference proteome</keyword>
<evidence type="ECO:0000313" key="3">
    <source>
        <dbReference type="EMBL" id="KAK9821319.1"/>
    </source>
</evidence>
<proteinExistence type="predicted"/>
<accession>A0AAW1QIN1</accession>
<reference evidence="3 4" key="1">
    <citation type="journal article" date="2024" name="Nat. Commun.">
        <title>Phylogenomics reveals the evolutionary origins of lichenization in chlorophyte algae.</title>
        <authorList>
            <person name="Puginier C."/>
            <person name="Libourel C."/>
            <person name="Otte J."/>
            <person name="Skaloud P."/>
            <person name="Haon M."/>
            <person name="Grisel S."/>
            <person name="Petersen M."/>
            <person name="Berrin J.G."/>
            <person name="Delaux P.M."/>
            <person name="Dal Grande F."/>
            <person name="Keller J."/>
        </authorList>
    </citation>
    <scope>NUCLEOTIDE SEQUENCE [LARGE SCALE GENOMIC DNA]</scope>
    <source>
        <strain evidence="3 4">SAG 245.80</strain>
    </source>
</reference>
<comment type="caution">
    <text evidence="3">The sequence shown here is derived from an EMBL/GenBank/DDBJ whole genome shotgun (WGS) entry which is preliminary data.</text>
</comment>
<feature type="signal peptide" evidence="2">
    <location>
        <begin position="1"/>
        <end position="21"/>
    </location>
</feature>
<evidence type="ECO:0000256" key="2">
    <source>
        <dbReference type="SAM" id="SignalP"/>
    </source>
</evidence>
<organism evidence="3 4">
    <name type="scientific">Elliptochloris bilobata</name>
    <dbReference type="NCBI Taxonomy" id="381761"/>
    <lineage>
        <taxon>Eukaryota</taxon>
        <taxon>Viridiplantae</taxon>
        <taxon>Chlorophyta</taxon>
        <taxon>core chlorophytes</taxon>
        <taxon>Trebouxiophyceae</taxon>
        <taxon>Trebouxiophyceae incertae sedis</taxon>
        <taxon>Elliptochloris clade</taxon>
        <taxon>Elliptochloris</taxon>
    </lineage>
</organism>
<evidence type="ECO:0000313" key="4">
    <source>
        <dbReference type="Proteomes" id="UP001445335"/>
    </source>
</evidence>
<protein>
    <submittedName>
        <fullName evidence="3">Uncharacterized protein</fullName>
    </submittedName>
</protein>
<gene>
    <name evidence="3" type="ORF">WJX81_001443</name>
</gene>
<feature type="chain" id="PRO_5043385295" evidence="2">
    <location>
        <begin position="22"/>
        <end position="365"/>
    </location>
</feature>
<evidence type="ECO:0000256" key="1">
    <source>
        <dbReference type="SAM" id="MobiDB-lite"/>
    </source>
</evidence>
<dbReference type="AlphaFoldDB" id="A0AAW1QIN1"/>
<dbReference type="EMBL" id="JALJOU010000103">
    <property type="protein sequence ID" value="KAK9821319.1"/>
    <property type="molecule type" value="Genomic_DNA"/>
</dbReference>
<keyword evidence="2" id="KW-0732">Signal</keyword>
<sequence>MERPAALVLLAALLLASSSQGEARALPAAVPALAAAGAPAGAPADAEPALGALAAAPVGNALPSAVPAGAPLSGPGDRQPAPEARAAAPTAYDLPSAAPAGAPAAAEAPGAKAAAAAASADDSQATITNVLEARAGTMTDATRLFLAGVSSKVAFILDDTNSTGRATGRFSVSSFVSDDFVKDGMWLNNPQAVVHATDKATGNDTTLVLTLSGPVYNVSAGTLAFNVTPAAAGAKPKLSGGVSESALANGRAVNLVVPAEGLLLTDVAMFIDDASPPGDAVGRKGSFFPSGGQGSGQLINMPRPGEAEPGRSASANNRGGGMGRGYGGSGLGVGGLIHASVGGGYGGGWDRYYRYSDCQNTAMCG</sequence>